<dbReference type="PANTHER" id="PTHR21301:SF10">
    <property type="entry name" value="REVERSE TRANSCRIPTASE DOMAIN-CONTAINING PROTEIN"/>
    <property type="match status" value="1"/>
</dbReference>
<keyword evidence="4" id="KW-1185">Reference proteome</keyword>
<accession>A0AAV7WWR2</accession>
<dbReference type="Proteomes" id="UP001066276">
    <property type="component" value="Chromosome 1_1"/>
</dbReference>
<feature type="compositionally biased region" description="Basic and acidic residues" evidence="1">
    <location>
        <begin position="48"/>
        <end position="62"/>
    </location>
</feature>
<dbReference type="PANTHER" id="PTHR21301">
    <property type="entry name" value="REVERSE TRANSCRIPTASE"/>
    <property type="match status" value="1"/>
</dbReference>
<protein>
    <recommendedName>
        <fullName evidence="2">Helix-turn-helix domain-containing protein</fullName>
    </recommendedName>
</protein>
<gene>
    <name evidence="3" type="ORF">NDU88_005137</name>
</gene>
<dbReference type="AlphaFoldDB" id="A0AAV7WWR2"/>
<evidence type="ECO:0000256" key="1">
    <source>
        <dbReference type="SAM" id="MobiDB-lite"/>
    </source>
</evidence>
<feature type="region of interest" description="Disordered" evidence="1">
    <location>
        <begin position="221"/>
        <end position="246"/>
    </location>
</feature>
<feature type="compositionally biased region" description="Basic and acidic residues" evidence="1">
    <location>
        <begin position="302"/>
        <end position="312"/>
    </location>
</feature>
<dbReference type="EMBL" id="JANPWB010000001">
    <property type="protein sequence ID" value="KAJ1217543.1"/>
    <property type="molecule type" value="Genomic_DNA"/>
</dbReference>
<feature type="region of interest" description="Disordered" evidence="1">
    <location>
        <begin position="611"/>
        <end position="635"/>
    </location>
</feature>
<name>A0AAV7WWR2_PLEWA</name>
<dbReference type="InterPro" id="IPR058912">
    <property type="entry name" value="HTH_animal"/>
</dbReference>
<evidence type="ECO:0000313" key="4">
    <source>
        <dbReference type="Proteomes" id="UP001066276"/>
    </source>
</evidence>
<evidence type="ECO:0000313" key="3">
    <source>
        <dbReference type="EMBL" id="KAJ1217543.1"/>
    </source>
</evidence>
<evidence type="ECO:0000259" key="2">
    <source>
        <dbReference type="Pfam" id="PF26215"/>
    </source>
</evidence>
<reference evidence="3" key="1">
    <citation type="journal article" date="2022" name="bioRxiv">
        <title>Sequencing and chromosome-scale assembly of the giantPleurodeles waltlgenome.</title>
        <authorList>
            <person name="Brown T."/>
            <person name="Elewa A."/>
            <person name="Iarovenko S."/>
            <person name="Subramanian E."/>
            <person name="Araus A.J."/>
            <person name="Petzold A."/>
            <person name="Susuki M."/>
            <person name="Suzuki K.-i.T."/>
            <person name="Hayashi T."/>
            <person name="Toyoda A."/>
            <person name="Oliveira C."/>
            <person name="Osipova E."/>
            <person name="Leigh N.D."/>
            <person name="Simon A."/>
            <person name="Yun M.H."/>
        </authorList>
    </citation>
    <scope>NUCLEOTIDE SEQUENCE</scope>
    <source>
        <strain evidence="3">20211129_DDA</strain>
        <tissue evidence="3">Liver</tissue>
    </source>
</reference>
<feature type="domain" description="Helix-turn-helix" evidence="2">
    <location>
        <begin position="554"/>
        <end position="611"/>
    </location>
</feature>
<dbReference type="Pfam" id="PF26215">
    <property type="entry name" value="HTH_animal"/>
    <property type="match status" value="1"/>
</dbReference>
<comment type="caution">
    <text evidence="3">The sequence shown here is derived from an EMBL/GenBank/DDBJ whole genome shotgun (WGS) entry which is preliminary data.</text>
</comment>
<feature type="compositionally biased region" description="Basic and acidic residues" evidence="1">
    <location>
        <begin position="25"/>
        <end position="38"/>
    </location>
</feature>
<organism evidence="3 4">
    <name type="scientific">Pleurodeles waltl</name>
    <name type="common">Iberian ribbed newt</name>
    <dbReference type="NCBI Taxonomy" id="8319"/>
    <lineage>
        <taxon>Eukaryota</taxon>
        <taxon>Metazoa</taxon>
        <taxon>Chordata</taxon>
        <taxon>Craniata</taxon>
        <taxon>Vertebrata</taxon>
        <taxon>Euteleostomi</taxon>
        <taxon>Amphibia</taxon>
        <taxon>Batrachia</taxon>
        <taxon>Caudata</taxon>
        <taxon>Salamandroidea</taxon>
        <taxon>Salamandridae</taxon>
        <taxon>Pleurodelinae</taxon>
        <taxon>Pleurodeles</taxon>
    </lineage>
</organism>
<feature type="region of interest" description="Disordered" evidence="1">
    <location>
        <begin position="1"/>
        <end position="82"/>
    </location>
</feature>
<proteinExistence type="predicted"/>
<sequence>MRRRRSQRRVALMSQRKTRITGRRTSGEGRQKRKETPNRRRRTIARTRTTEEGIQRQREAWKRVRRPPRRSRGETNNAATPLEGRGLHRYDCEGNVVEFPYLFELAAAELLTVGDRLRRRFSLGGGKIVAMEGEYVQAALLLLKKDLVQQEALPALRPARKAAQGVEAAVMACSPPRVGARPEQALLGSGGGALLERDGEFDPLVPLSRKWPTMLEWSAIESEGEEPEEVGDGRRGESPAPIARRGAPRLVYGERVPRGRAALNKEGLHFPGAALGGLGGATVFFTARVDDIAGTPDLYCQGERRGRGDPGKHRAAQPPWHEEQAEPGAAGRSASPGLPVWRRLVADAPEERCGGMGFALAGAAASWEQCPGPSGVQPVVITRRTAGTTAGELPQRAQEVLGHGNDLWREEFILDYEETGLEEEELVDDGDEEIWWEQGGAGPANALSQSLQGVQVQPFSRGKALEGVQMMRRKAQERPPSLTAGEEGASVTMISVAVEATDTRGLGAAHLSKGVYVANAGVGTEGTSMQEPIKGEGGEQTADVYYKPTDRNNLLPFQSFHPRSLRENLPMGQFLRLRRNCSNLSDYKKHANKLSTKLQEKDYPTHLVRRANKRARNNNRDQLLQPRENKPKTEQ</sequence>
<feature type="region of interest" description="Disordered" evidence="1">
    <location>
        <begin position="300"/>
        <end position="335"/>
    </location>
</feature>